<gene>
    <name evidence="2" type="ORF">PV09_02458</name>
</gene>
<dbReference type="GeneID" id="27310431"/>
<organism evidence="2 3">
    <name type="scientific">Verruconis gallopava</name>
    <dbReference type="NCBI Taxonomy" id="253628"/>
    <lineage>
        <taxon>Eukaryota</taxon>
        <taxon>Fungi</taxon>
        <taxon>Dikarya</taxon>
        <taxon>Ascomycota</taxon>
        <taxon>Pezizomycotina</taxon>
        <taxon>Dothideomycetes</taxon>
        <taxon>Pleosporomycetidae</taxon>
        <taxon>Venturiales</taxon>
        <taxon>Sympoventuriaceae</taxon>
        <taxon>Verruconis</taxon>
    </lineage>
</organism>
<dbReference type="InParanoid" id="A0A0D2AJK7"/>
<feature type="region of interest" description="Disordered" evidence="1">
    <location>
        <begin position="119"/>
        <end position="201"/>
    </location>
</feature>
<dbReference type="STRING" id="253628.A0A0D2AJK7"/>
<dbReference type="AlphaFoldDB" id="A0A0D2AJK7"/>
<sequence length="210" mass="22610">MTGMAFARVKYLDDAAQLVSSASPSTSAFLQARIDGLVSGRISSNAAQELSNDEKAHYTTLSIPKDRHLDVCASCGFPSLATSLRVESRRRSKSKQTRISSTAEKRVFVECPSCGAKAFHTLPNQPKKRKSGAEPTSADEASMRKALSSKPEQAEAELSKSSETPRTSNRKRTKSGKGNSLSAILARSKQQAAHSSQGFGLDLMDLMKSI</sequence>
<accession>A0A0D2AJK7</accession>
<dbReference type="EMBL" id="KN847534">
    <property type="protein sequence ID" value="KIW06770.1"/>
    <property type="molecule type" value="Genomic_DNA"/>
</dbReference>
<proteinExistence type="predicted"/>
<reference evidence="2 3" key="1">
    <citation type="submission" date="2015-01" db="EMBL/GenBank/DDBJ databases">
        <title>The Genome Sequence of Ochroconis gallopava CBS43764.</title>
        <authorList>
            <consortium name="The Broad Institute Genomics Platform"/>
            <person name="Cuomo C."/>
            <person name="de Hoog S."/>
            <person name="Gorbushina A."/>
            <person name="Stielow B."/>
            <person name="Teixiera M."/>
            <person name="Abouelleil A."/>
            <person name="Chapman S.B."/>
            <person name="Priest M."/>
            <person name="Young S.K."/>
            <person name="Wortman J."/>
            <person name="Nusbaum C."/>
            <person name="Birren B."/>
        </authorList>
    </citation>
    <scope>NUCLEOTIDE SEQUENCE [LARGE SCALE GENOMIC DNA]</scope>
    <source>
        <strain evidence="2 3">CBS 43764</strain>
    </source>
</reference>
<dbReference type="RefSeq" id="XP_016216639.1">
    <property type="nucleotide sequence ID" value="XM_016355503.1"/>
</dbReference>
<evidence type="ECO:0000313" key="3">
    <source>
        <dbReference type="Proteomes" id="UP000053259"/>
    </source>
</evidence>
<dbReference type="VEuPathDB" id="FungiDB:PV09_02458"/>
<protein>
    <submittedName>
        <fullName evidence="2">Uncharacterized protein</fullName>
    </submittedName>
</protein>
<evidence type="ECO:0000313" key="2">
    <source>
        <dbReference type="EMBL" id="KIW06770.1"/>
    </source>
</evidence>
<name>A0A0D2AJK7_9PEZI</name>
<keyword evidence="3" id="KW-1185">Reference proteome</keyword>
<dbReference type="OrthoDB" id="438080at2759"/>
<evidence type="ECO:0000256" key="1">
    <source>
        <dbReference type="SAM" id="MobiDB-lite"/>
    </source>
</evidence>
<feature type="compositionally biased region" description="Polar residues" evidence="1">
    <location>
        <begin position="176"/>
        <end position="198"/>
    </location>
</feature>
<dbReference type="HOGENOM" id="CLU_1310952_0_0_1"/>
<dbReference type="Proteomes" id="UP000053259">
    <property type="component" value="Unassembled WGS sequence"/>
</dbReference>